<feature type="compositionally biased region" description="Pro residues" evidence="1">
    <location>
        <begin position="189"/>
        <end position="202"/>
    </location>
</feature>
<accession>A0AA35L5Q7</accession>
<feature type="compositionally biased region" description="Gly residues" evidence="1">
    <location>
        <begin position="129"/>
        <end position="141"/>
    </location>
</feature>
<name>A0AA35L5Q7_9SAUR</name>
<organism evidence="2 3">
    <name type="scientific">Podarcis lilfordi</name>
    <name type="common">Lilford's wall lizard</name>
    <dbReference type="NCBI Taxonomy" id="74358"/>
    <lineage>
        <taxon>Eukaryota</taxon>
        <taxon>Metazoa</taxon>
        <taxon>Chordata</taxon>
        <taxon>Craniata</taxon>
        <taxon>Vertebrata</taxon>
        <taxon>Euteleostomi</taxon>
        <taxon>Lepidosauria</taxon>
        <taxon>Squamata</taxon>
        <taxon>Bifurcata</taxon>
        <taxon>Unidentata</taxon>
        <taxon>Episquamata</taxon>
        <taxon>Laterata</taxon>
        <taxon>Lacertibaenia</taxon>
        <taxon>Lacertidae</taxon>
        <taxon>Podarcis</taxon>
    </lineage>
</organism>
<dbReference type="AlphaFoldDB" id="A0AA35L5Q7"/>
<protein>
    <submittedName>
        <fullName evidence="2">Uncharacterized protein</fullName>
    </submittedName>
</protein>
<feature type="region of interest" description="Disordered" evidence="1">
    <location>
        <begin position="129"/>
        <end position="298"/>
    </location>
</feature>
<proteinExistence type="predicted"/>
<evidence type="ECO:0000313" key="3">
    <source>
        <dbReference type="Proteomes" id="UP001178461"/>
    </source>
</evidence>
<reference evidence="2" key="1">
    <citation type="submission" date="2022-12" db="EMBL/GenBank/DDBJ databases">
        <authorList>
            <person name="Alioto T."/>
            <person name="Alioto T."/>
            <person name="Gomez Garrido J."/>
        </authorList>
    </citation>
    <scope>NUCLEOTIDE SEQUENCE</scope>
</reference>
<gene>
    <name evidence="2" type="ORF">PODLI_1B036389</name>
</gene>
<feature type="compositionally biased region" description="Acidic residues" evidence="1">
    <location>
        <begin position="261"/>
        <end position="270"/>
    </location>
</feature>
<sequence length="298" mass="32016">MIDGNASSVGFQSVAQTQLSEHSFWSYAPRNSRGNHFLIKPTQNPALQACGKSSSRDAARSRRLARLARAGASFRAAQGNAVGARGPARTWRREELGALSPRTHLRPRKIRRAGSAAAARPGALALGLQGAGVSQGGGGGCGEEEERRRRRRSQAGLLPFGSRVHFPSSSDTNTPGERRRCPSQDLTNPSPPPPSLPPPSPSPLRARLLAGAPSSRADPLPGGCTERSARGNPSLQARRGEGEGGTTPASCLQRRGAGGEREEEDEEEDEEKRRRQQQQQPERSTATFRPRMLAAHRH</sequence>
<evidence type="ECO:0000256" key="1">
    <source>
        <dbReference type="SAM" id="MobiDB-lite"/>
    </source>
</evidence>
<evidence type="ECO:0000313" key="2">
    <source>
        <dbReference type="EMBL" id="CAI5790320.1"/>
    </source>
</evidence>
<keyword evidence="3" id="KW-1185">Reference proteome</keyword>
<feature type="region of interest" description="Disordered" evidence="1">
    <location>
        <begin position="43"/>
        <end position="62"/>
    </location>
</feature>
<dbReference type="EMBL" id="OX395138">
    <property type="protein sequence ID" value="CAI5790320.1"/>
    <property type="molecule type" value="Genomic_DNA"/>
</dbReference>
<dbReference type="Proteomes" id="UP001178461">
    <property type="component" value="Chromosome 13"/>
</dbReference>